<evidence type="ECO:0000256" key="4">
    <source>
        <dbReference type="SAM" id="MobiDB-lite"/>
    </source>
</evidence>
<dbReference type="GO" id="GO:0006950">
    <property type="term" value="P:response to stress"/>
    <property type="evidence" value="ECO:0007669"/>
    <property type="project" value="TreeGrafter"/>
</dbReference>
<evidence type="ECO:0000256" key="1">
    <source>
        <dbReference type="ARBA" id="ARBA00023015"/>
    </source>
</evidence>
<keyword evidence="3" id="KW-0804">Transcription</keyword>
<dbReference type="Gene3D" id="1.10.10.10">
    <property type="entry name" value="Winged helix-like DNA-binding domain superfamily/Winged helix DNA-binding domain"/>
    <property type="match status" value="1"/>
</dbReference>
<dbReference type="PRINTS" id="PR00598">
    <property type="entry name" value="HTHMARR"/>
</dbReference>
<feature type="region of interest" description="Disordered" evidence="4">
    <location>
        <begin position="77"/>
        <end position="96"/>
    </location>
</feature>
<dbReference type="PANTHER" id="PTHR33164:SF57">
    <property type="entry name" value="MARR-FAMILY TRANSCRIPTIONAL REGULATOR"/>
    <property type="match status" value="1"/>
</dbReference>
<evidence type="ECO:0000259" key="5">
    <source>
        <dbReference type="PROSITE" id="PS50995"/>
    </source>
</evidence>
<keyword evidence="1" id="KW-0805">Transcription regulation</keyword>
<dbReference type="InterPro" id="IPR039422">
    <property type="entry name" value="MarR/SlyA-like"/>
</dbReference>
<evidence type="ECO:0000313" key="6">
    <source>
        <dbReference type="EMBL" id="RJK97000.1"/>
    </source>
</evidence>
<name>A0A3A3YZ31_9ACTN</name>
<dbReference type="AlphaFoldDB" id="A0A3A3YZ31"/>
<dbReference type="CDD" id="cd00090">
    <property type="entry name" value="HTH_ARSR"/>
    <property type="match status" value="1"/>
</dbReference>
<dbReference type="InterPro" id="IPR011991">
    <property type="entry name" value="ArsR-like_HTH"/>
</dbReference>
<feature type="compositionally biased region" description="Basic and acidic residues" evidence="4">
    <location>
        <begin position="82"/>
        <end position="95"/>
    </location>
</feature>
<dbReference type="GO" id="GO:0003700">
    <property type="term" value="F:DNA-binding transcription factor activity"/>
    <property type="evidence" value="ECO:0007669"/>
    <property type="project" value="InterPro"/>
</dbReference>
<feature type="domain" description="HTH marR-type" evidence="5">
    <location>
        <begin position="16"/>
        <end position="143"/>
    </location>
</feature>
<dbReference type="EMBL" id="QZEZ01000002">
    <property type="protein sequence ID" value="RJK97000.1"/>
    <property type="molecule type" value="Genomic_DNA"/>
</dbReference>
<organism evidence="6 7">
    <name type="scientific">Vallicoccus soli</name>
    <dbReference type="NCBI Taxonomy" id="2339232"/>
    <lineage>
        <taxon>Bacteria</taxon>
        <taxon>Bacillati</taxon>
        <taxon>Actinomycetota</taxon>
        <taxon>Actinomycetes</taxon>
        <taxon>Motilibacterales</taxon>
        <taxon>Vallicoccaceae</taxon>
        <taxon>Vallicoccus</taxon>
    </lineage>
</organism>
<dbReference type="Proteomes" id="UP000265614">
    <property type="component" value="Unassembled WGS sequence"/>
</dbReference>
<dbReference type="PANTHER" id="PTHR33164">
    <property type="entry name" value="TRANSCRIPTIONAL REGULATOR, MARR FAMILY"/>
    <property type="match status" value="1"/>
</dbReference>
<gene>
    <name evidence="6" type="ORF">D5H78_07110</name>
</gene>
<accession>A0A3A3YZ31</accession>
<dbReference type="SUPFAM" id="SSF46785">
    <property type="entry name" value="Winged helix' DNA-binding domain"/>
    <property type="match status" value="1"/>
</dbReference>
<dbReference type="InterPro" id="IPR036390">
    <property type="entry name" value="WH_DNA-bd_sf"/>
</dbReference>
<dbReference type="SMART" id="SM00347">
    <property type="entry name" value="HTH_MARR"/>
    <property type="match status" value="1"/>
</dbReference>
<evidence type="ECO:0000256" key="3">
    <source>
        <dbReference type="ARBA" id="ARBA00023163"/>
    </source>
</evidence>
<dbReference type="InterPro" id="IPR036388">
    <property type="entry name" value="WH-like_DNA-bd_sf"/>
</dbReference>
<dbReference type="Pfam" id="PF12802">
    <property type="entry name" value="MarR_2"/>
    <property type="match status" value="1"/>
</dbReference>
<dbReference type="PROSITE" id="PS50995">
    <property type="entry name" value="HTH_MARR_2"/>
    <property type="match status" value="1"/>
</dbReference>
<dbReference type="InterPro" id="IPR023187">
    <property type="entry name" value="Tscrpt_reg_MarR-type_CS"/>
</dbReference>
<evidence type="ECO:0000313" key="7">
    <source>
        <dbReference type="Proteomes" id="UP000265614"/>
    </source>
</evidence>
<dbReference type="GO" id="GO:0003677">
    <property type="term" value="F:DNA binding"/>
    <property type="evidence" value="ECO:0007669"/>
    <property type="project" value="UniProtKB-KW"/>
</dbReference>
<dbReference type="OrthoDB" id="69852at2"/>
<keyword evidence="2" id="KW-0238">DNA-binding</keyword>
<sequence length="158" mass="16978">MQLPGYARRVTAPAPAPRTVQALYAVVRGLSAPSARDARPPSTWHLLKLLSARPLRTADLAALSALDASTVSRHVSGLEDDGLVRREPDPGDRRSSRIVLTPAGERAYDEAVARRADLLGSATREWADADREALARLLERLADALLPAADAHHPAQEA</sequence>
<dbReference type="InterPro" id="IPR000835">
    <property type="entry name" value="HTH_MarR-typ"/>
</dbReference>
<keyword evidence="7" id="KW-1185">Reference proteome</keyword>
<evidence type="ECO:0000256" key="2">
    <source>
        <dbReference type="ARBA" id="ARBA00023125"/>
    </source>
</evidence>
<proteinExistence type="predicted"/>
<protein>
    <submittedName>
        <fullName evidence="6">MarR family transcriptional regulator</fullName>
    </submittedName>
</protein>
<comment type="caution">
    <text evidence="6">The sequence shown here is derived from an EMBL/GenBank/DDBJ whole genome shotgun (WGS) entry which is preliminary data.</text>
</comment>
<dbReference type="PROSITE" id="PS01117">
    <property type="entry name" value="HTH_MARR_1"/>
    <property type="match status" value="1"/>
</dbReference>
<reference evidence="6 7" key="1">
    <citation type="submission" date="2018-09" db="EMBL/GenBank/DDBJ databases">
        <title>YIM 75000 draft genome.</title>
        <authorList>
            <person name="Tang S."/>
            <person name="Feng Y."/>
        </authorList>
    </citation>
    <scope>NUCLEOTIDE SEQUENCE [LARGE SCALE GENOMIC DNA]</scope>
    <source>
        <strain evidence="6 7">YIM 75000</strain>
    </source>
</reference>